<proteinExistence type="predicted"/>
<dbReference type="Gramene" id="OMERI08G13980.1">
    <property type="protein sequence ID" value="OMERI08G13980.1"/>
    <property type="gene ID" value="OMERI08G13980"/>
</dbReference>
<reference evidence="2" key="1">
    <citation type="submission" date="2015-04" db="UniProtKB">
        <authorList>
            <consortium name="EnsemblPlants"/>
        </authorList>
    </citation>
    <scope>IDENTIFICATION</scope>
</reference>
<evidence type="ECO:0000313" key="3">
    <source>
        <dbReference type="Proteomes" id="UP000008021"/>
    </source>
</evidence>
<dbReference type="EnsemblPlants" id="OMERI08G13980.1">
    <property type="protein sequence ID" value="OMERI08G13980.1"/>
    <property type="gene ID" value="OMERI08G13980"/>
</dbReference>
<keyword evidence="3" id="KW-1185">Reference proteome</keyword>
<dbReference type="HOGENOM" id="CLU_2835529_0_0_1"/>
<organism evidence="2">
    <name type="scientific">Oryza meridionalis</name>
    <dbReference type="NCBI Taxonomy" id="40149"/>
    <lineage>
        <taxon>Eukaryota</taxon>
        <taxon>Viridiplantae</taxon>
        <taxon>Streptophyta</taxon>
        <taxon>Embryophyta</taxon>
        <taxon>Tracheophyta</taxon>
        <taxon>Spermatophyta</taxon>
        <taxon>Magnoliopsida</taxon>
        <taxon>Liliopsida</taxon>
        <taxon>Poales</taxon>
        <taxon>Poaceae</taxon>
        <taxon>BOP clade</taxon>
        <taxon>Oryzoideae</taxon>
        <taxon>Oryzeae</taxon>
        <taxon>Oryzinae</taxon>
        <taxon>Oryza</taxon>
    </lineage>
</organism>
<accession>A0A0E0EM88</accession>
<dbReference type="Proteomes" id="UP000008021">
    <property type="component" value="Chromosome 8"/>
</dbReference>
<evidence type="ECO:0000256" key="1">
    <source>
        <dbReference type="SAM" id="MobiDB-lite"/>
    </source>
</evidence>
<evidence type="ECO:0000313" key="2">
    <source>
        <dbReference type="EnsemblPlants" id="OMERI08G13980.1"/>
    </source>
</evidence>
<dbReference type="AlphaFoldDB" id="A0A0E0EM88"/>
<name>A0A0E0EM88_9ORYZ</name>
<feature type="compositionally biased region" description="Low complexity" evidence="1">
    <location>
        <begin position="1"/>
        <end position="20"/>
    </location>
</feature>
<sequence>MGAPPFLLSQSLSPSLTSPLGQASRRVGMRSPTTDVRTRGSAATRATGSTAVAVTLRRLKMKTAEA</sequence>
<feature type="region of interest" description="Disordered" evidence="1">
    <location>
        <begin position="1"/>
        <end position="47"/>
    </location>
</feature>
<reference evidence="2" key="2">
    <citation type="submission" date="2018-05" db="EMBL/GenBank/DDBJ databases">
        <title>OmerRS3 (Oryza meridionalis Reference Sequence Version 3).</title>
        <authorList>
            <person name="Zhang J."/>
            <person name="Kudrna D."/>
            <person name="Lee S."/>
            <person name="Talag J."/>
            <person name="Welchert J."/>
            <person name="Wing R.A."/>
        </authorList>
    </citation>
    <scope>NUCLEOTIDE SEQUENCE [LARGE SCALE GENOMIC DNA]</scope>
    <source>
        <strain evidence="2">cv. OR44</strain>
    </source>
</reference>
<protein>
    <submittedName>
        <fullName evidence="2">Uncharacterized protein</fullName>
    </submittedName>
</protein>